<keyword evidence="2" id="KW-1185">Reference proteome</keyword>
<accession>A0A1X6XEV8</accession>
<dbReference type="EMBL" id="FWFF01000013">
    <property type="protein sequence ID" value="SLM97643.1"/>
    <property type="molecule type" value="Genomic_DNA"/>
</dbReference>
<dbReference type="RefSeq" id="WP_087006839.1">
    <property type="nucleotide sequence ID" value="NZ_FWFF01000013.1"/>
</dbReference>
<name>A0A1X6XEV8_9MICO</name>
<sequence length="289" mass="32045">MTTDCSVEYAKADFTHLYNRPDPREYYRVLGALEYQIPEHARPVFNAVRRAQLAAAPADQGPILDICCSYGINAALLTTDLTRLALYERYSDDSLSGLDAEAMADADHAFYSEHRLPEAPEVLGLDVSAEAVAYTTQVGLHTDGWVENLEEDEPSAELVAGLRDVSLFTITGGVGYVTERTFDRLVSALPDGRKPWIAAFVLRMYPYDSIAETLAGHGMVTEKLSGTTFRQRRFDSQEEQDTAVRTVRALGLDTRGLEEDGWYHCDLFLSRPADDAAALPLEQLVRTAD</sequence>
<organism evidence="1 2">
    <name type="scientific">Brevibacterium yomogidense</name>
    <dbReference type="NCBI Taxonomy" id="946573"/>
    <lineage>
        <taxon>Bacteria</taxon>
        <taxon>Bacillati</taxon>
        <taxon>Actinomycetota</taxon>
        <taxon>Actinomycetes</taxon>
        <taxon>Micrococcales</taxon>
        <taxon>Brevibacteriaceae</taxon>
        <taxon>Brevibacterium</taxon>
    </lineage>
</organism>
<proteinExistence type="predicted"/>
<reference evidence="2" key="1">
    <citation type="submission" date="2017-02" db="EMBL/GenBank/DDBJ databases">
        <authorList>
            <person name="Dridi B."/>
        </authorList>
    </citation>
    <scope>NUCLEOTIDE SEQUENCE [LARGE SCALE GENOMIC DNA]</scope>
    <source>
        <strain evidence="2">B Co 03.10</strain>
    </source>
</reference>
<dbReference type="Proteomes" id="UP000196581">
    <property type="component" value="Unassembled WGS sequence"/>
</dbReference>
<evidence type="ECO:0008006" key="3">
    <source>
        <dbReference type="Google" id="ProtNLM"/>
    </source>
</evidence>
<evidence type="ECO:0000313" key="2">
    <source>
        <dbReference type="Proteomes" id="UP000196581"/>
    </source>
</evidence>
<protein>
    <recommendedName>
        <fullName evidence="3">Methyltransferase type 12</fullName>
    </recommendedName>
</protein>
<gene>
    <name evidence="1" type="ORF">FM105_07445</name>
</gene>
<evidence type="ECO:0000313" key="1">
    <source>
        <dbReference type="EMBL" id="SLM97643.1"/>
    </source>
</evidence>
<dbReference type="AlphaFoldDB" id="A0A1X6XEV8"/>